<dbReference type="GO" id="GO:0005524">
    <property type="term" value="F:ATP binding"/>
    <property type="evidence" value="ECO:0007669"/>
    <property type="project" value="InterPro"/>
</dbReference>
<organism evidence="4 5">
    <name type="scientific">Liquidambar formosana</name>
    <name type="common">Formosan gum</name>
    <dbReference type="NCBI Taxonomy" id="63359"/>
    <lineage>
        <taxon>Eukaryota</taxon>
        <taxon>Viridiplantae</taxon>
        <taxon>Streptophyta</taxon>
        <taxon>Embryophyta</taxon>
        <taxon>Tracheophyta</taxon>
        <taxon>Spermatophyta</taxon>
        <taxon>Magnoliopsida</taxon>
        <taxon>eudicotyledons</taxon>
        <taxon>Gunneridae</taxon>
        <taxon>Pentapetalae</taxon>
        <taxon>Saxifragales</taxon>
        <taxon>Altingiaceae</taxon>
        <taxon>Liquidambar</taxon>
    </lineage>
</organism>
<dbReference type="Proteomes" id="UP001415857">
    <property type="component" value="Unassembled WGS sequence"/>
</dbReference>
<dbReference type="InterPro" id="IPR011009">
    <property type="entry name" value="Kinase-like_dom_sf"/>
</dbReference>
<dbReference type="InterPro" id="IPR050823">
    <property type="entry name" value="Plant_Ser_Thr_Prot_Kinase"/>
</dbReference>
<dbReference type="GO" id="GO:0004672">
    <property type="term" value="F:protein kinase activity"/>
    <property type="evidence" value="ECO:0007669"/>
    <property type="project" value="InterPro"/>
</dbReference>
<gene>
    <name evidence="4" type="ORF">L1049_015299</name>
</gene>
<dbReference type="SUPFAM" id="SSF56112">
    <property type="entry name" value="Protein kinase-like (PK-like)"/>
    <property type="match status" value="1"/>
</dbReference>
<evidence type="ECO:0000256" key="2">
    <source>
        <dbReference type="ARBA" id="ARBA00022475"/>
    </source>
</evidence>
<keyword evidence="2" id="KW-1003">Cell membrane</keyword>
<dbReference type="InterPro" id="IPR000719">
    <property type="entry name" value="Prot_kinase_dom"/>
</dbReference>
<dbReference type="AlphaFoldDB" id="A0AAP0S4J0"/>
<evidence type="ECO:0000256" key="1">
    <source>
        <dbReference type="ARBA" id="ARBA00004236"/>
    </source>
</evidence>
<keyword evidence="5" id="KW-1185">Reference proteome</keyword>
<evidence type="ECO:0000313" key="5">
    <source>
        <dbReference type="Proteomes" id="UP001415857"/>
    </source>
</evidence>
<comment type="caution">
    <text evidence="4">The sequence shown here is derived from an EMBL/GenBank/DDBJ whole genome shotgun (WGS) entry which is preliminary data.</text>
</comment>
<name>A0AAP0S4J0_LIQFO</name>
<sequence length="341" mass="38918">MESSGRHGLVSFTPEQLKLCTQNFSEENLLGKTQFGKLYRGKILIGSNQIEVQEVTLKIWEEQFPWEMPAMYDLDLNGKKSKLRDEVYFLQHPSVKCHPNLVKLIGYCNEGDLFGVVYDLNPLDTLENLLVKDNFTWHQRIKVALGFARLLDFLQDCRSPYIVRNIDAAHILIDQDFNPILCDFGMLSGGIMGDMANNPCEGIWGSIGYIDFHLAAIGKWSVKCDVYSYGVLLLSLIAKRVIDKKHPYETIVDFWAQNEYKTHRLYSGGKAEFSLVHESLEKEPEYDAYDGSIITKLAMSCLEFSPLQRPTMKEIAKHLQDLYGCLSHGETVGIKTMRDEV</sequence>
<reference evidence="4 5" key="1">
    <citation type="journal article" date="2024" name="Plant J.">
        <title>Genome sequences and population genomics reveal climatic adaptation and genomic divergence between two closely related sweetgum species.</title>
        <authorList>
            <person name="Xu W.Q."/>
            <person name="Ren C.Q."/>
            <person name="Zhang X.Y."/>
            <person name="Comes H.P."/>
            <person name="Liu X.H."/>
            <person name="Li Y.G."/>
            <person name="Kettle C.J."/>
            <person name="Jalonen R."/>
            <person name="Gaisberger H."/>
            <person name="Ma Y.Z."/>
            <person name="Qiu Y.X."/>
        </authorList>
    </citation>
    <scope>NUCLEOTIDE SEQUENCE [LARGE SCALE GENOMIC DNA]</scope>
    <source>
        <strain evidence="4">Hangzhou</strain>
    </source>
</reference>
<dbReference type="EMBL" id="JBBPBK010000004">
    <property type="protein sequence ID" value="KAK9286892.1"/>
    <property type="molecule type" value="Genomic_DNA"/>
</dbReference>
<proteinExistence type="predicted"/>
<evidence type="ECO:0000313" key="4">
    <source>
        <dbReference type="EMBL" id="KAK9286892.1"/>
    </source>
</evidence>
<dbReference type="GO" id="GO:0005886">
    <property type="term" value="C:plasma membrane"/>
    <property type="evidence" value="ECO:0007669"/>
    <property type="project" value="UniProtKB-SubCell"/>
</dbReference>
<keyword evidence="2" id="KW-0472">Membrane</keyword>
<dbReference type="PROSITE" id="PS50011">
    <property type="entry name" value="PROTEIN_KINASE_DOM"/>
    <property type="match status" value="1"/>
</dbReference>
<comment type="subcellular location">
    <subcellularLocation>
        <location evidence="1">Cell membrane</location>
    </subcellularLocation>
</comment>
<dbReference type="Gene3D" id="3.30.200.20">
    <property type="entry name" value="Phosphorylase Kinase, domain 1"/>
    <property type="match status" value="1"/>
</dbReference>
<dbReference type="Gene3D" id="1.10.510.10">
    <property type="entry name" value="Transferase(Phosphotransferase) domain 1"/>
    <property type="match status" value="1"/>
</dbReference>
<feature type="domain" description="Protein kinase" evidence="3">
    <location>
        <begin position="24"/>
        <end position="323"/>
    </location>
</feature>
<accession>A0AAP0S4J0</accession>
<protein>
    <recommendedName>
        <fullName evidence="3">Protein kinase domain-containing protein</fullName>
    </recommendedName>
</protein>
<dbReference type="Pfam" id="PF07714">
    <property type="entry name" value="PK_Tyr_Ser-Thr"/>
    <property type="match status" value="1"/>
</dbReference>
<evidence type="ECO:0000259" key="3">
    <source>
        <dbReference type="PROSITE" id="PS50011"/>
    </source>
</evidence>
<dbReference type="InterPro" id="IPR001245">
    <property type="entry name" value="Ser-Thr/Tyr_kinase_cat_dom"/>
</dbReference>
<dbReference type="PANTHER" id="PTHR45621">
    <property type="entry name" value="OS01G0588500 PROTEIN-RELATED"/>
    <property type="match status" value="1"/>
</dbReference>